<feature type="binding site" evidence="8">
    <location>
        <position position="116"/>
    </location>
    <ligand>
        <name>Mg(2+)</name>
        <dbReference type="ChEBI" id="CHEBI:18420"/>
        <label>1</label>
        <note>catalytic</note>
    </ligand>
</feature>
<comment type="cofactor">
    <cofactor evidence="8">
        <name>Mg(2+)</name>
        <dbReference type="ChEBI" id="CHEBI:18420"/>
    </cofactor>
</comment>
<keyword evidence="4 8" id="KW-0479">Metal-binding</keyword>
<dbReference type="CDD" id="cd01638">
    <property type="entry name" value="CysQ"/>
    <property type="match status" value="1"/>
</dbReference>
<dbReference type="PATRIC" id="fig|272123.3.peg.2635"/>
<keyword evidence="10" id="KW-1185">Reference proteome</keyword>
<feature type="binding site" evidence="8">
    <location>
        <position position="119"/>
    </location>
    <ligand>
        <name>Mg(2+)</name>
        <dbReference type="ChEBI" id="CHEBI:18420"/>
        <label>1</label>
        <note>catalytic</note>
    </ligand>
</feature>
<dbReference type="EMBL" id="CP003659">
    <property type="protein sequence ID" value="AFZ57875.1"/>
    <property type="molecule type" value="Genomic_DNA"/>
</dbReference>
<dbReference type="GO" id="GO:0052834">
    <property type="term" value="F:inositol monophosphate phosphatase activity"/>
    <property type="evidence" value="ECO:0007669"/>
    <property type="project" value="UniProtKB-EC"/>
</dbReference>
<dbReference type="eggNOG" id="COG1218">
    <property type="taxonomic scope" value="Bacteria"/>
</dbReference>
<dbReference type="InterPro" id="IPR000760">
    <property type="entry name" value="Inositol_monophosphatase-like"/>
</dbReference>
<comment type="catalytic activity">
    <reaction evidence="2">
        <text>adenosine 3',5'-bisphosphate + H2O = AMP + phosphate</text>
        <dbReference type="Rhea" id="RHEA:10040"/>
        <dbReference type="ChEBI" id="CHEBI:15377"/>
        <dbReference type="ChEBI" id="CHEBI:43474"/>
        <dbReference type="ChEBI" id="CHEBI:58343"/>
        <dbReference type="ChEBI" id="CHEBI:456215"/>
        <dbReference type="EC" id="3.1.3.7"/>
    </reaction>
</comment>
<dbReference type="PANTHER" id="PTHR43028:SF1">
    <property type="entry name" value="AMMONIUM TRANSPORT PROTEIN"/>
    <property type="match status" value="1"/>
</dbReference>
<keyword evidence="5 8" id="KW-0460">Magnesium</keyword>
<dbReference type="GO" id="GO:0046854">
    <property type="term" value="P:phosphatidylinositol phosphate biosynthetic process"/>
    <property type="evidence" value="ECO:0007669"/>
    <property type="project" value="InterPro"/>
</dbReference>
<organism evidence="9 10">
    <name type="scientific">Anabaena cylindrica (strain ATCC 27899 / PCC 7122)</name>
    <dbReference type="NCBI Taxonomy" id="272123"/>
    <lineage>
        <taxon>Bacteria</taxon>
        <taxon>Bacillati</taxon>
        <taxon>Cyanobacteriota</taxon>
        <taxon>Cyanophyceae</taxon>
        <taxon>Nostocales</taxon>
        <taxon>Nostocaceae</taxon>
        <taxon>Anabaena</taxon>
    </lineage>
</organism>
<evidence type="ECO:0000313" key="10">
    <source>
        <dbReference type="Proteomes" id="UP000010474"/>
    </source>
</evidence>
<proteinExistence type="predicted"/>
<dbReference type="InterPro" id="IPR050725">
    <property type="entry name" value="CysQ/Inositol_MonoPase"/>
</dbReference>
<evidence type="ECO:0000256" key="2">
    <source>
        <dbReference type="ARBA" id="ARBA00001625"/>
    </source>
</evidence>
<dbReference type="EC" id="3.1.3.25" evidence="3"/>
<dbReference type="InterPro" id="IPR020550">
    <property type="entry name" value="Inositol_monophosphatase_CS"/>
</dbReference>
<dbReference type="PROSITE" id="PS00629">
    <property type="entry name" value="IMP_1"/>
    <property type="match status" value="1"/>
</dbReference>
<dbReference type="STRING" id="272123.Anacy_2423"/>
<comment type="catalytic activity">
    <reaction evidence="1">
        <text>a myo-inositol phosphate + H2O = myo-inositol + phosphate</text>
        <dbReference type="Rhea" id="RHEA:24056"/>
        <dbReference type="ChEBI" id="CHEBI:15377"/>
        <dbReference type="ChEBI" id="CHEBI:17268"/>
        <dbReference type="ChEBI" id="CHEBI:43474"/>
        <dbReference type="ChEBI" id="CHEBI:84139"/>
        <dbReference type="EC" id="3.1.3.25"/>
    </reaction>
</comment>
<accession>K9ZHP8</accession>
<dbReference type="Pfam" id="PF00459">
    <property type="entry name" value="Inositol_P"/>
    <property type="match status" value="1"/>
</dbReference>
<dbReference type="InterPro" id="IPR020583">
    <property type="entry name" value="Inositol_monoP_metal-BS"/>
</dbReference>
<gene>
    <name evidence="9" type="ordered locus">Anacy_2423</name>
</gene>
<sequence>MLCKDILTVEYFPIHSNLFSDEFMKDLSEILTIAREVGWGAASLLSSYYHGTAEEPNLDIKYKDNEPVTLADLAVSQYILTKLQAALGNEEFGYISEETYKSQHGQNSHEWVWIIDPLDGTRDFITKTGEYAIHIALVQGTRPVLAVVVIPETKKLYYATKGGGTFVESVNGSYPLKVTANKPIEDLTLVVSRSHRNEALEYLLQNLPCQNQKAIGSVGCKITAIVEQQADIYISLSGKSAPKDWDMAAPELILTEAGGKFTHFNGQPLEYNTGDINQWGGLLASNSQHHEILCQKAEQTLTKFASQDGDYTVKG</sequence>
<name>K9ZHP8_ANACC</name>
<dbReference type="Gene3D" id="3.30.540.10">
    <property type="entry name" value="Fructose-1,6-Bisphosphatase, subunit A, domain 1"/>
    <property type="match status" value="1"/>
</dbReference>
<feature type="binding site" evidence="8">
    <location>
        <position position="246"/>
    </location>
    <ligand>
        <name>Mg(2+)</name>
        <dbReference type="ChEBI" id="CHEBI:18420"/>
        <label>1</label>
        <note>catalytic</note>
    </ligand>
</feature>
<evidence type="ECO:0000256" key="3">
    <source>
        <dbReference type="ARBA" id="ARBA00013106"/>
    </source>
</evidence>
<dbReference type="KEGG" id="acy:Anacy_2423"/>
<dbReference type="HOGENOM" id="CLU_044118_3_0_3"/>
<dbReference type="Gene3D" id="3.40.190.80">
    <property type="match status" value="1"/>
</dbReference>
<evidence type="ECO:0000256" key="7">
    <source>
        <dbReference type="ARBA" id="ARBA00042530"/>
    </source>
</evidence>
<dbReference type="GO" id="GO:0050427">
    <property type="term" value="P:3'-phosphoadenosine 5'-phosphosulfate metabolic process"/>
    <property type="evidence" value="ECO:0007669"/>
    <property type="project" value="TreeGrafter"/>
</dbReference>
<dbReference type="GO" id="GO:0008441">
    <property type="term" value="F:3'(2'),5'-bisphosphate nucleotidase activity"/>
    <property type="evidence" value="ECO:0007669"/>
    <property type="project" value="UniProtKB-EC"/>
</dbReference>
<evidence type="ECO:0000256" key="6">
    <source>
        <dbReference type="ARBA" id="ARBA00041694"/>
    </source>
</evidence>
<dbReference type="Proteomes" id="UP000010474">
    <property type="component" value="Chromosome"/>
</dbReference>
<dbReference type="AlphaFoldDB" id="K9ZHP8"/>
<dbReference type="GO" id="GO:0000103">
    <property type="term" value="P:sulfate assimilation"/>
    <property type="evidence" value="ECO:0007669"/>
    <property type="project" value="TreeGrafter"/>
</dbReference>
<evidence type="ECO:0000256" key="8">
    <source>
        <dbReference type="PIRSR" id="PIRSR600760-2"/>
    </source>
</evidence>
<evidence type="ECO:0000313" key="9">
    <source>
        <dbReference type="EMBL" id="AFZ57875.1"/>
    </source>
</evidence>
<dbReference type="PRINTS" id="PR00377">
    <property type="entry name" value="IMPHPHTASES"/>
</dbReference>
<reference evidence="10" key="1">
    <citation type="journal article" date="2013" name="Proc. Natl. Acad. Sci. U.S.A.">
        <title>Improving the coverage of the cyanobacterial phylum using diversity-driven genome sequencing.</title>
        <authorList>
            <person name="Shih P.M."/>
            <person name="Wu D."/>
            <person name="Latifi A."/>
            <person name="Axen S.D."/>
            <person name="Fewer D.P."/>
            <person name="Talla E."/>
            <person name="Calteau A."/>
            <person name="Cai F."/>
            <person name="Tandeau de Marsac N."/>
            <person name="Rippka R."/>
            <person name="Herdman M."/>
            <person name="Sivonen K."/>
            <person name="Coursin T."/>
            <person name="Laurent T."/>
            <person name="Goodwin L."/>
            <person name="Nolan M."/>
            <person name="Davenport K.W."/>
            <person name="Han C.S."/>
            <person name="Rubin E.M."/>
            <person name="Eisen J.A."/>
            <person name="Woyke T."/>
            <person name="Gugger M."/>
            <person name="Kerfeld C.A."/>
        </authorList>
    </citation>
    <scope>NUCLEOTIDE SEQUENCE [LARGE SCALE GENOMIC DNA]</scope>
    <source>
        <strain evidence="10">ATCC 27899 / PCC 7122</strain>
    </source>
</reference>
<dbReference type="PROSITE" id="PS00630">
    <property type="entry name" value="IMP_2"/>
    <property type="match status" value="1"/>
</dbReference>
<evidence type="ECO:0000256" key="5">
    <source>
        <dbReference type="ARBA" id="ARBA00022842"/>
    </source>
</evidence>
<evidence type="ECO:0000256" key="4">
    <source>
        <dbReference type="ARBA" id="ARBA00022723"/>
    </source>
</evidence>
<evidence type="ECO:0000256" key="1">
    <source>
        <dbReference type="ARBA" id="ARBA00001033"/>
    </source>
</evidence>
<dbReference type="GO" id="GO:0046872">
    <property type="term" value="F:metal ion binding"/>
    <property type="evidence" value="ECO:0007669"/>
    <property type="project" value="UniProtKB-KW"/>
</dbReference>
<feature type="binding site" evidence="8">
    <location>
        <position position="97"/>
    </location>
    <ligand>
        <name>Mg(2+)</name>
        <dbReference type="ChEBI" id="CHEBI:18420"/>
        <label>1</label>
        <note>catalytic</note>
    </ligand>
</feature>
<dbReference type="PANTHER" id="PTHR43028">
    <property type="entry name" value="3'(2'),5'-BISPHOSPHATE NUCLEOTIDASE 1"/>
    <property type="match status" value="1"/>
</dbReference>
<dbReference type="SUPFAM" id="SSF56655">
    <property type="entry name" value="Carbohydrate phosphatase"/>
    <property type="match status" value="1"/>
</dbReference>
<protein>
    <recommendedName>
        <fullName evidence="3">inositol-phosphate phosphatase</fullName>
        <ecNumber evidence="3">3.1.3.25</ecNumber>
    </recommendedName>
    <alternativeName>
        <fullName evidence="6">3'(2'),5-bisphosphonucleoside 3'(2')-phosphohydrolase</fullName>
    </alternativeName>
    <alternativeName>
        <fullName evidence="7">DPNPase</fullName>
    </alternativeName>
</protein>
<feature type="binding site" evidence="8">
    <location>
        <position position="118"/>
    </location>
    <ligand>
        <name>Mg(2+)</name>
        <dbReference type="ChEBI" id="CHEBI:18420"/>
        <label>1</label>
        <note>catalytic</note>
    </ligand>
</feature>